<organism evidence="1 2">
    <name type="scientific">Peronosclerospora sorghi</name>
    <dbReference type="NCBI Taxonomy" id="230839"/>
    <lineage>
        <taxon>Eukaryota</taxon>
        <taxon>Sar</taxon>
        <taxon>Stramenopiles</taxon>
        <taxon>Oomycota</taxon>
        <taxon>Peronosporomycetes</taxon>
        <taxon>Peronosporales</taxon>
        <taxon>Peronosporaceae</taxon>
        <taxon>Peronosclerospora</taxon>
    </lineage>
</organism>
<dbReference type="EMBL" id="CM047581">
    <property type="protein sequence ID" value="KAI9916447.1"/>
    <property type="molecule type" value="Genomic_DNA"/>
</dbReference>
<keyword evidence="2" id="KW-1185">Reference proteome</keyword>
<evidence type="ECO:0000313" key="2">
    <source>
        <dbReference type="Proteomes" id="UP001163321"/>
    </source>
</evidence>
<reference evidence="1 2" key="1">
    <citation type="journal article" date="2022" name="bioRxiv">
        <title>The genome of the oomycete Peronosclerospora sorghi, a cosmopolitan pathogen of maize and sorghum, is inflated with dispersed pseudogenes.</title>
        <authorList>
            <person name="Fletcher K."/>
            <person name="Martin F."/>
            <person name="Isakeit T."/>
            <person name="Cavanaugh K."/>
            <person name="Magill C."/>
            <person name="Michelmore R."/>
        </authorList>
    </citation>
    <scope>NUCLEOTIDE SEQUENCE [LARGE SCALE GENOMIC DNA]</scope>
    <source>
        <strain evidence="1">P6</strain>
    </source>
</reference>
<sequence length="107" mass="12357">MLTLYTEIEVRGLCCGVVQMMMQISQEQILVLLQRQLFGMKIWDYQELVIRPVVVAREILRAKSYGKEVDISSIGVITYILLCGYPPFHHGNRGALFRRIKGWTLRG</sequence>
<gene>
    <name evidence="1" type="ORF">PsorP6_017145</name>
</gene>
<name>A0ACC0WCH1_9STRA</name>
<proteinExistence type="predicted"/>
<comment type="caution">
    <text evidence="1">The sequence shown here is derived from an EMBL/GenBank/DDBJ whole genome shotgun (WGS) entry which is preliminary data.</text>
</comment>
<protein>
    <submittedName>
        <fullName evidence="1">Uncharacterized protein</fullName>
    </submittedName>
</protein>
<evidence type="ECO:0000313" key="1">
    <source>
        <dbReference type="EMBL" id="KAI9916447.1"/>
    </source>
</evidence>
<accession>A0ACC0WCH1</accession>
<dbReference type="Proteomes" id="UP001163321">
    <property type="component" value="Chromosome 2"/>
</dbReference>